<name>A0A229P256_9BACL</name>
<dbReference type="EMBL" id="NMUQ01000001">
    <property type="protein sequence ID" value="OXM16312.1"/>
    <property type="molecule type" value="Genomic_DNA"/>
</dbReference>
<keyword evidence="2 7" id="KW-0732">Signal</keyword>
<sequence>MMQSIKKGFNKIGAIILVMTLAACSGGTGNSGTNNDPGSNSATNAPVNVETNTPVESQPPAIDKTAIKGEIKVLSIFGGGAIENFNTMMVEFNKEYPNVKVTHMEQGINDLAALISAGDNPDVIISDGGRFPIGWITDGLIQDMKPLMEKDPEITADMFYEPAYNRGLGVQGQLWQLPYTVDPNFTMIYNQEVLEQYGDTEIPELNSLAEYEDFLKKYWVVENGDQVMTTYSPFEVYGNFNSLITVAYLNGADQSSFYNPETNKVTFNDPKIVESLEWMLRFKRENIDDGRMTKLNESLPANTSRFAAGKSLLEPGVVGAVRDALKVNPDAQLKPMPAESLWMGGHGIHMTTLGKKENEEAGWSLVKWISSSKAAAEIKLKTIASLSGIKDNPYLVEQAETDPVMAVALEILQQAQKVPPFLPVPYEGEFDKKYGEVLSGKLEPKAFLDYMTKYTQALLDELKK</sequence>
<protein>
    <recommendedName>
        <fullName evidence="10">ABC transporter substrate-binding protein</fullName>
    </recommendedName>
</protein>
<feature type="compositionally biased region" description="Polar residues" evidence="6">
    <location>
        <begin position="42"/>
        <end position="56"/>
    </location>
</feature>
<dbReference type="PANTHER" id="PTHR43649">
    <property type="entry name" value="ARABINOSE-BINDING PROTEIN-RELATED"/>
    <property type="match status" value="1"/>
</dbReference>
<evidence type="ECO:0000256" key="3">
    <source>
        <dbReference type="ARBA" id="ARBA00023136"/>
    </source>
</evidence>
<proteinExistence type="predicted"/>
<feature type="signal peptide" evidence="7">
    <location>
        <begin position="1"/>
        <end position="25"/>
    </location>
</feature>
<dbReference type="PROSITE" id="PS51257">
    <property type="entry name" value="PROKAR_LIPOPROTEIN"/>
    <property type="match status" value="1"/>
</dbReference>
<evidence type="ECO:0000256" key="4">
    <source>
        <dbReference type="ARBA" id="ARBA00023139"/>
    </source>
</evidence>
<dbReference type="InterPro" id="IPR006059">
    <property type="entry name" value="SBP"/>
</dbReference>
<dbReference type="AlphaFoldDB" id="A0A229P256"/>
<evidence type="ECO:0000256" key="7">
    <source>
        <dbReference type="SAM" id="SignalP"/>
    </source>
</evidence>
<evidence type="ECO:0008006" key="10">
    <source>
        <dbReference type="Google" id="ProtNLM"/>
    </source>
</evidence>
<evidence type="ECO:0000313" key="9">
    <source>
        <dbReference type="Proteomes" id="UP000215145"/>
    </source>
</evidence>
<keyword evidence="4" id="KW-0564">Palmitate</keyword>
<feature type="compositionally biased region" description="Low complexity" evidence="6">
    <location>
        <begin position="32"/>
        <end position="41"/>
    </location>
</feature>
<dbReference type="Gene3D" id="3.40.190.10">
    <property type="entry name" value="Periplasmic binding protein-like II"/>
    <property type="match status" value="1"/>
</dbReference>
<reference evidence="8 9" key="1">
    <citation type="submission" date="2017-07" db="EMBL/GenBank/DDBJ databases">
        <title>Paenibacillus herberti R33 genome sequencing and assembly.</title>
        <authorList>
            <person name="Su W."/>
        </authorList>
    </citation>
    <scope>NUCLEOTIDE SEQUENCE [LARGE SCALE GENOMIC DNA]</scope>
    <source>
        <strain evidence="8 9">R33</strain>
    </source>
</reference>
<dbReference type="SUPFAM" id="SSF53850">
    <property type="entry name" value="Periplasmic binding protein-like II"/>
    <property type="match status" value="1"/>
</dbReference>
<comment type="caution">
    <text evidence="8">The sequence shown here is derived from an EMBL/GenBank/DDBJ whole genome shotgun (WGS) entry which is preliminary data.</text>
</comment>
<organism evidence="8 9">
    <name type="scientific">Paenibacillus herberti</name>
    <dbReference type="NCBI Taxonomy" id="1619309"/>
    <lineage>
        <taxon>Bacteria</taxon>
        <taxon>Bacillati</taxon>
        <taxon>Bacillota</taxon>
        <taxon>Bacilli</taxon>
        <taxon>Bacillales</taxon>
        <taxon>Paenibacillaceae</taxon>
        <taxon>Paenibacillus</taxon>
    </lineage>
</organism>
<evidence type="ECO:0000256" key="1">
    <source>
        <dbReference type="ARBA" id="ARBA00022475"/>
    </source>
</evidence>
<gene>
    <name evidence="8" type="ORF">CGZ75_06405</name>
</gene>
<feature type="chain" id="PRO_5039698638" description="ABC transporter substrate-binding protein" evidence="7">
    <location>
        <begin position="26"/>
        <end position="464"/>
    </location>
</feature>
<evidence type="ECO:0000256" key="5">
    <source>
        <dbReference type="ARBA" id="ARBA00023288"/>
    </source>
</evidence>
<keyword evidence="5" id="KW-0449">Lipoprotein</keyword>
<keyword evidence="3" id="KW-0472">Membrane</keyword>
<evidence type="ECO:0000256" key="2">
    <source>
        <dbReference type="ARBA" id="ARBA00022729"/>
    </source>
</evidence>
<dbReference type="OrthoDB" id="55273at2"/>
<dbReference type="InterPro" id="IPR050490">
    <property type="entry name" value="Bact_solute-bd_prot1"/>
</dbReference>
<keyword evidence="9" id="KW-1185">Reference proteome</keyword>
<feature type="region of interest" description="Disordered" evidence="6">
    <location>
        <begin position="32"/>
        <end position="59"/>
    </location>
</feature>
<dbReference type="RefSeq" id="WP_089523396.1">
    <property type="nucleotide sequence ID" value="NZ_NMUQ01000001.1"/>
</dbReference>
<keyword evidence="1" id="KW-1003">Cell membrane</keyword>
<dbReference type="PANTHER" id="PTHR43649:SF33">
    <property type="entry name" value="POLYGALACTURONAN_RHAMNOGALACTURONAN-BINDING PROTEIN YTCQ"/>
    <property type="match status" value="1"/>
</dbReference>
<dbReference type="Pfam" id="PF13416">
    <property type="entry name" value="SBP_bac_8"/>
    <property type="match status" value="1"/>
</dbReference>
<dbReference type="Proteomes" id="UP000215145">
    <property type="component" value="Unassembled WGS sequence"/>
</dbReference>
<evidence type="ECO:0000256" key="6">
    <source>
        <dbReference type="SAM" id="MobiDB-lite"/>
    </source>
</evidence>
<evidence type="ECO:0000313" key="8">
    <source>
        <dbReference type="EMBL" id="OXM16312.1"/>
    </source>
</evidence>
<accession>A0A229P256</accession>